<dbReference type="InterPro" id="IPR000719">
    <property type="entry name" value="Prot_kinase_dom"/>
</dbReference>
<dbReference type="InterPro" id="IPR011009">
    <property type="entry name" value="Kinase-like_dom_sf"/>
</dbReference>
<dbReference type="PANTHER" id="PTHR45890">
    <property type="entry name" value="AARF DOMAIN CONTAINING KINASE 2 (PREDICTED)"/>
    <property type="match status" value="1"/>
</dbReference>
<dbReference type="InterPro" id="IPR004147">
    <property type="entry name" value="ABC1_dom"/>
</dbReference>
<dbReference type="CDD" id="cd05121">
    <property type="entry name" value="ABC1_ADCK3-like"/>
    <property type="match status" value="1"/>
</dbReference>
<protein>
    <recommendedName>
        <fullName evidence="1">Protein kinase domain-containing protein</fullName>
    </recommendedName>
</protein>
<accession>A0ABP6MMI2</accession>
<keyword evidence="3" id="KW-1185">Reference proteome</keyword>
<dbReference type="Pfam" id="PF03109">
    <property type="entry name" value="ABC1"/>
    <property type="match status" value="1"/>
</dbReference>
<dbReference type="RefSeq" id="WP_344856004.1">
    <property type="nucleotide sequence ID" value="NZ_BAAAUT010000005.1"/>
</dbReference>
<comment type="caution">
    <text evidence="2">The sequence shown here is derived from an EMBL/GenBank/DDBJ whole genome shotgun (WGS) entry which is preliminary data.</text>
</comment>
<dbReference type="EMBL" id="BAAAUT010000005">
    <property type="protein sequence ID" value="GAA3119621.1"/>
    <property type="molecule type" value="Genomic_DNA"/>
</dbReference>
<reference evidence="3" key="1">
    <citation type="journal article" date="2019" name="Int. J. Syst. Evol. Microbiol.">
        <title>The Global Catalogue of Microorganisms (GCM) 10K type strain sequencing project: providing services to taxonomists for standard genome sequencing and annotation.</title>
        <authorList>
            <consortium name="The Broad Institute Genomics Platform"/>
            <consortium name="The Broad Institute Genome Sequencing Center for Infectious Disease"/>
            <person name="Wu L."/>
            <person name="Ma J."/>
        </authorList>
    </citation>
    <scope>NUCLEOTIDE SEQUENCE [LARGE SCALE GENOMIC DNA]</scope>
    <source>
        <strain evidence="3">JCM 9373</strain>
    </source>
</reference>
<evidence type="ECO:0000313" key="2">
    <source>
        <dbReference type="EMBL" id="GAA3119621.1"/>
    </source>
</evidence>
<feature type="domain" description="Protein kinase" evidence="1">
    <location>
        <begin position="114"/>
        <end position="428"/>
    </location>
</feature>
<evidence type="ECO:0000259" key="1">
    <source>
        <dbReference type="PROSITE" id="PS50011"/>
    </source>
</evidence>
<dbReference type="PROSITE" id="PS50011">
    <property type="entry name" value="PROTEIN_KINASE_DOM"/>
    <property type="match status" value="1"/>
</dbReference>
<dbReference type="Proteomes" id="UP001500320">
    <property type="component" value="Unassembled WGS sequence"/>
</dbReference>
<dbReference type="PANTHER" id="PTHR45890:SF1">
    <property type="entry name" value="AARF DOMAIN CONTAINING KINASE 2"/>
    <property type="match status" value="1"/>
</dbReference>
<sequence length="428" mass="46926">MRSRPSPLLLCRRTLRLIAHGSHTLVRLLLIAAVSPAGRRGERLAAEAARLPERLGGAFLKAGQLLATRVDLVGERMAGALGRLHDGVEPMTAAQALQAARPAFGELPPGFRQALTRPPVASGSIACVYRTDLDGEQVAVKVRRPDVARVFETDVMMLRLMARAAERVPVFRRVPMTEIAAQMGDCLIGQLDFAQEAESLRHLRSVLAEVPGITVPEVRTAACADGIVTMEFVEGLDRSVIGRLPAEAREAGVATLVRAVYHMLFVEGFIHVDLHQGNVYFREDGGVVILDAGFVFRLSDMARTSFTKFFAGMIQGDGESCAGILLSTVRNAEENADVTRFRRDVAELVVRNAGARARDFDLAAFSVRLFDLQRRHRLFAEPEFVFPLLCLLSLEGTVRRFHPEMDFQMEAAPYVMQGLLVNSAESPG</sequence>
<dbReference type="InterPro" id="IPR052402">
    <property type="entry name" value="ADCK_kinase"/>
</dbReference>
<organism evidence="2 3">
    <name type="scientific">Planomonospora alba</name>
    <dbReference type="NCBI Taxonomy" id="161354"/>
    <lineage>
        <taxon>Bacteria</taxon>
        <taxon>Bacillati</taxon>
        <taxon>Actinomycetota</taxon>
        <taxon>Actinomycetes</taxon>
        <taxon>Streptosporangiales</taxon>
        <taxon>Streptosporangiaceae</taxon>
        <taxon>Planomonospora</taxon>
    </lineage>
</organism>
<proteinExistence type="predicted"/>
<dbReference type="SUPFAM" id="SSF56112">
    <property type="entry name" value="Protein kinase-like (PK-like)"/>
    <property type="match status" value="1"/>
</dbReference>
<name>A0ABP6MMI2_9ACTN</name>
<evidence type="ECO:0000313" key="3">
    <source>
        <dbReference type="Proteomes" id="UP001500320"/>
    </source>
</evidence>
<gene>
    <name evidence="2" type="ORF">GCM10010466_08090</name>
</gene>